<comment type="caution">
    <text evidence="7">The sequence shown here is derived from an EMBL/GenBank/DDBJ whole genome shotgun (WGS) entry which is preliminary data.</text>
</comment>
<dbReference type="EMBL" id="BMYZ01000001">
    <property type="protein sequence ID" value="GGY71202.1"/>
    <property type="molecule type" value="Genomic_DNA"/>
</dbReference>
<protein>
    <recommendedName>
        <fullName evidence="2">cysteine-S-conjugate beta-lyase</fullName>
        <ecNumber evidence="2">4.4.1.13</ecNumber>
    </recommendedName>
</protein>
<feature type="domain" description="Aminotransferase class I/classII large" evidence="6">
    <location>
        <begin position="30"/>
        <end position="382"/>
    </location>
</feature>
<dbReference type="InterPro" id="IPR027619">
    <property type="entry name" value="C-S_lyase_PatB-like"/>
</dbReference>
<reference evidence="8" key="1">
    <citation type="journal article" date="2019" name="Int. J. Syst. Evol. Microbiol.">
        <title>The Global Catalogue of Microorganisms (GCM) 10K type strain sequencing project: providing services to taxonomists for standard genome sequencing and annotation.</title>
        <authorList>
            <consortium name="The Broad Institute Genomics Platform"/>
            <consortium name="The Broad Institute Genome Sequencing Center for Infectious Disease"/>
            <person name="Wu L."/>
            <person name="Ma J."/>
        </authorList>
    </citation>
    <scope>NUCLEOTIDE SEQUENCE [LARGE SCALE GENOMIC DNA]</scope>
    <source>
        <strain evidence="8">KCTC 32239</strain>
    </source>
</reference>
<dbReference type="InterPro" id="IPR015421">
    <property type="entry name" value="PyrdxlP-dep_Trfase_major"/>
</dbReference>
<evidence type="ECO:0000313" key="8">
    <source>
        <dbReference type="Proteomes" id="UP000619761"/>
    </source>
</evidence>
<dbReference type="GO" id="GO:0008483">
    <property type="term" value="F:transaminase activity"/>
    <property type="evidence" value="ECO:0007669"/>
    <property type="project" value="UniProtKB-KW"/>
</dbReference>
<comment type="similarity">
    <text evidence="5">Belongs to the class-II pyridoxal-phosphate-dependent aminotransferase family. MalY/PatB cystathionine beta-lyase subfamily.</text>
</comment>
<keyword evidence="8" id="KW-1185">Reference proteome</keyword>
<dbReference type="InterPro" id="IPR051798">
    <property type="entry name" value="Class-II_PLP-Dep_Aminotrans"/>
</dbReference>
<evidence type="ECO:0000256" key="4">
    <source>
        <dbReference type="ARBA" id="ARBA00023239"/>
    </source>
</evidence>
<keyword evidence="7" id="KW-0032">Aminotransferase</keyword>
<dbReference type="Gene3D" id="3.40.640.10">
    <property type="entry name" value="Type I PLP-dependent aspartate aminotransferase-like (Major domain)"/>
    <property type="match status" value="1"/>
</dbReference>
<dbReference type="NCBIfam" id="TIGR04350">
    <property type="entry name" value="C_S_lyase_PatB"/>
    <property type="match status" value="1"/>
</dbReference>
<dbReference type="Proteomes" id="UP000619761">
    <property type="component" value="Unassembled WGS sequence"/>
</dbReference>
<evidence type="ECO:0000256" key="2">
    <source>
        <dbReference type="ARBA" id="ARBA00012224"/>
    </source>
</evidence>
<dbReference type="Gene3D" id="3.90.1150.10">
    <property type="entry name" value="Aspartate Aminotransferase, domain 1"/>
    <property type="match status" value="1"/>
</dbReference>
<dbReference type="InterPro" id="IPR015424">
    <property type="entry name" value="PyrdxlP-dep_Trfase"/>
</dbReference>
<dbReference type="CDD" id="cd00609">
    <property type="entry name" value="AAT_like"/>
    <property type="match status" value="1"/>
</dbReference>
<keyword evidence="4" id="KW-0456">Lyase</keyword>
<evidence type="ECO:0000256" key="5">
    <source>
        <dbReference type="ARBA" id="ARBA00037974"/>
    </source>
</evidence>
<comment type="cofactor">
    <cofactor evidence="1">
        <name>pyridoxal 5'-phosphate</name>
        <dbReference type="ChEBI" id="CHEBI:597326"/>
    </cofactor>
</comment>
<evidence type="ECO:0000256" key="1">
    <source>
        <dbReference type="ARBA" id="ARBA00001933"/>
    </source>
</evidence>
<proteinExistence type="inferred from homology"/>
<evidence type="ECO:0000256" key="3">
    <source>
        <dbReference type="ARBA" id="ARBA00022898"/>
    </source>
</evidence>
<gene>
    <name evidence="7" type="ORF">GCM10011613_14780</name>
</gene>
<evidence type="ECO:0000259" key="6">
    <source>
        <dbReference type="Pfam" id="PF00155"/>
    </source>
</evidence>
<accession>A0ABQ3AZ28</accession>
<dbReference type="PANTHER" id="PTHR43525">
    <property type="entry name" value="PROTEIN MALY"/>
    <property type="match status" value="1"/>
</dbReference>
<sequence length="392" mass="44518">MSFDFDTPISRENTGAVKFDGRKQYFGTEDVTPLWVADMDFAVPECVTRALQERINHPVFGYTLYPESLYQSIIDWFERRHHWKIERDWILMAPGVVPSLFAAVKAFANEGEGVIVQPPVYFPFFSAVTTNHRKLILNPLRETHGHYEIDFAHLESCAQQGAKLLMLCTPHNPVGRVWNEKELQEVLRIARQYDLTILSDDIHADLIYSEATHIMLGRLAQPGDKIVTTIAPNKTFNIPGLGLSALVIPNVEQRKAMKAAFETLHVGNTNPLSIVAFEAAYRDGDVWLDALMKYLESTRDLVADFLQKNIPQIKMIKPEATYLLWLDCRELGMTDPQLRDFFIRKCKVGMNPGTVFGEGGSGFMRMNIGTARAAIVESLERICENINHNNFK</sequence>
<evidence type="ECO:0000313" key="7">
    <source>
        <dbReference type="EMBL" id="GGY71202.1"/>
    </source>
</evidence>
<name>A0ABQ3AZ28_9GAMM</name>
<dbReference type="Pfam" id="PF00155">
    <property type="entry name" value="Aminotran_1_2"/>
    <property type="match status" value="1"/>
</dbReference>
<dbReference type="EC" id="4.4.1.13" evidence="2"/>
<keyword evidence="7" id="KW-0808">Transferase</keyword>
<dbReference type="PANTHER" id="PTHR43525:SF1">
    <property type="entry name" value="PROTEIN MALY"/>
    <property type="match status" value="1"/>
</dbReference>
<dbReference type="InterPro" id="IPR004839">
    <property type="entry name" value="Aminotransferase_I/II_large"/>
</dbReference>
<keyword evidence="3" id="KW-0663">Pyridoxal phosphate</keyword>
<dbReference type="RefSeq" id="WP_189417154.1">
    <property type="nucleotide sequence ID" value="NZ_BMYZ01000001.1"/>
</dbReference>
<dbReference type="InterPro" id="IPR015422">
    <property type="entry name" value="PyrdxlP-dep_Trfase_small"/>
</dbReference>
<dbReference type="SUPFAM" id="SSF53383">
    <property type="entry name" value="PLP-dependent transferases"/>
    <property type="match status" value="1"/>
</dbReference>
<organism evidence="7 8">
    <name type="scientific">Cellvibrio zantedeschiae</name>
    <dbReference type="NCBI Taxonomy" id="1237077"/>
    <lineage>
        <taxon>Bacteria</taxon>
        <taxon>Pseudomonadati</taxon>
        <taxon>Pseudomonadota</taxon>
        <taxon>Gammaproteobacteria</taxon>
        <taxon>Cellvibrionales</taxon>
        <taxon>Cellvibrionaceae</taxon>
        <taxon>Cellvibrio</taxon>
    </lineage>
</organism>